<evidence type="ECO:0000313" key="8">
    <source>
        <dbReference type="EMBL" id="CAI9914463.1"/>
    </source>
</evidence>
<evidence type="ECO:0000256" key="5">
    <source>
        <dbReference type="PROSITE-ProRule" id="PRU00277"/>
    </source>
</evidence>
<dbReference type="EMBL" id="CATOUU010000051">
    <property type="protein sequence ID" value="CAI9914463.1"/>
    <property type="molecule type" value="Genomic_DNA"/>
</dbReference>
<evidence type="ECO:0000256" key="4">
    <source>
        <dbReference type="ARBA" id="ARBA00023235"/>
    </source>
</evidence>
<dbReference type="SUPFAM" id="SSF54534">
    <property type="entry name" value="FKBP-like"/>
    <property type="match status" value="1"/>
</dbReference>
<accession>A0AA86N809</accession>
<dbReference type="Gene3D" id="3.10.50.40">
    <property type="match status" value="1"/>
</dbReference>
<dbReference type="EC" id="5.2.1.8" evidence="2 5"/>
<dbReference type="InterPro" id="IPR046357">
    <property type="entry name" value="PPIase_dom_sf"/>
</dbReference>
<evidence type="ECO:0000313" key="11">
    <source>
        <dbReference type="Proteomes" id="UP001642409"/>
    </source>
</evidence>
<evidence type="ECO:0000313" key="10">
    <source>
        <dbReference type="EMBL" id="CAL6100806.1"/>
    </source>
</evidence>
<protein>
    <recommendedName>
        <fullName evidence="2 5">peptidylprolyl isomerase</fullName>
        <ecNumber evidence="2 5">5.2.1.8</ecNumber>
    </recommendedName>
</protein>
<dbReference type="Proteomes" id="UP001642409">
    <property type="component" value="Unassembled WGS sequence"/>
</dbReference>
<dbReference type="PANTHER" id="PTHR10516">
    <property type="entry name" value="PEPTIDYL-PROLYL CIS-TRANS ISOMERASE"/>
    <property type="match status" value="1"/>
</dbReference>
<gene>
    <name evidence="8" type="ORF">HINF_LOCUS2108</name>
    <name evidence="9" type="ORF">HINF_LOCUS61087</name>
    <name evidence="10" type="ORF">HINF_LOCUS70730</name>
    <name evidence="7" type="ORF">HINF_LOCUS875</name>
</gene>
<dbReference type="PROSITE" id="PS50059">
    <property type="entry name" value="FKBP_PPIASE"/>
    <property type="match status" value="1"/>
</dbReference>
<dbReference type="GO" id="GO:0005737">
    <property type="term" value="C:cytoplasm"/>
    <property type="evidence" value="ECO:0007669"/>
    <property type="project" value="TreeGrafter"/>
</dbReference>
<reference evidence="8" key="1">
    <citation type="submission" date="2023-06" db="EMBL/GenBank/DDBJ databases">
        <authorList>
            <person name="Kurt Z."/>
        </authorList>
    </citation>
    <scope>NUCLEOTIDE SEQUENCE</scope>
</reference>
<dbReference type="AlphaFoldDB" id="A0AA86N809"/>
<name>A0AA86N809_9EUKA</name>
<dbReference type="EMBL" id="CATOUU010000021">
    <property type="protein sequence ID" value="CAI9913230.1"/>
    <property type="molecule type" value="Genomic_DNA"/>
</dbReference>
<dbReference type="PANTHER" id="PTHR10516:SF443">
    <property type="entry name" value="FK506-BINDING PROTEIN 59-RELATED"/>
    <property type="match status" value="1"/>
</dbReference>
<reference evidence="9 11" key="2">
    <citation type="submission" date="2024-07" db="EMBL/GenBank/DDBJ databases">
        <authorList>
            <person name="Akdeniz Z."/>
        </authorList>
    </citation>
    <scope>NUCLEOTIDE SEQUENCE [LARGE SCALE GENOMIC DNA]</scope>
</reference>
<evidence type="ECO:0000313" key="9">
    <source>
        <dbReference type="EMBL" id="CAL6082295.1"/>
    </source>
</evidence>
<dbReference type="EMBL" id="CAXDID020000363">
    <property type="protein sequence ID" value="CAL6082295.1"/>
    <property type="molecule type" value="Genomic_DNA"/>
</dbReference>
<dbReference type="EMBL" id="CAXDID020000534">
    <property type="protein sequence ID" value="CAL6100806.1"/>
    <property type="molecule type" value="Genomic_DNA"/>
</dbReference>
<dbReference type="GO" id="GO:0003755">
    <property type="term" value="F:peptidyl-prolyl cis-trans isomerase activity"/>
    <property type="evidence" value="ECO:0007669"/>
    <property type="project" value="UniProtKB-KW"/>
</dbReference>
<dbReference type="Pfam" id="PF00254">
    <property type="entry name" value="FKBP_C"/>
    <property type="match status" value="1"/>
</dbReference>
<sequence length="107" mass="12489">MNIEKKILRPGDGQHFPLRGQTITIHYTGAFTNKTVFDSSRHRNQVYRFRLGLDQTIKAFDIFYQMSLREHIVIKVPWQLAYGELGLPNVVPPKTDVMFDLELLKID</sequence>
<comment type="caution">
    <text evidence="8">The sequence shown here is derived from an EMBL/GenBank/DDBJ whole genome shotgun (WGS) entry which is preliminary data.</text>
</comment>
<evidence type="ECO:0000256" key="1">
    <source>
        <dbReference type="ARBA" id="ARBA00000971"/>
    </source>
</evidence>
<comment type="catalytic activity">
    <reaction evidence="1 5">
        <text>[protein]-peptidylproline (omega=180) = [protein]-peptidylproline (omega=0)</text>
        <dbReference type="Rhea" id="RHEA:16237"/>
        <dbReference type="Rhea" id="RHEA-COMP:10747"/>
        <dbReference type="Rhea" id="RHEA-COMP:10748"/>
        <dbReference type="ChEBI" id="CHEBI:83833"/>
        <dbReference type="ChEBI" id="CHEBI:83834"/>
        <dbReference type="EC" id="5.2.1.8"/>
    </reaction>
</comment>
<keyword evidence="4 5" id="KW-0413">Isomerase</keyword>
<keyword evidence="3 5" id="KW-0697">Rotamase</keyword>
<evidence type="ECO:0000313" key="7">
    <source>
        <dbReference type="EMBL" id="CAI9913230.1"/>
    </source>
</evidence>
<evidence type="ECO:0000259" key="6">
    <source>
        <dbReference type="PROSITE" id="PS50059"/>
    </source>
</evidence>
<feature type="domain" description="PPIase FKBP-type" evidence="6">
    <location>
        <begin position="20"/>
        <end position="107"/>
    </location>
</feature>
<keyword evidence="11" id="KW-1185">Reference proteome</keyword>
<evidence type="ECO:0000256" key="3">
    <source>
        <dbReference type="ARBA" id="ARBA00023110"/>
    </source>
</evidence>
<organism evidence="8">
    <name type="scientific">Hexamita inflata</name>
    <dbReference type="NCBI Taxonomy" id="28002"/>
    <lineage>
        <taxon>Eukaryota</taxon>
        <taxon>Metamonada</taxon>
        <taxon>Diplomonadida</taxon>
        <taxon>Hexamitidae</taxon>
        <taxon>Hexamitinae</taxon>
        <taxon>Hexamita</taxon>
    </lineage>
</organism>
<dbReference type="InterPro" id="IPR001179">
    <property type="entry name" value="PPIase_FKBP_dom"/>
</dbReference>
<proteinExistence type="predicted"/>
<evidence type="ECO:0000256" key="2">
    <source>
        <dbReference type="ARBA" id="ARBA00013194"/>
    </source>
</evidence>
<dbReference type="InterPro" id="IPR050689">
    <property type="entry name" value="FKBP-type_PPIase"/>
</dbReference>